<name>A0ABD6EYH5_9BILA</name>
<dbReference type="EC" id="2.7.7.6" evidence="2"/>
<dbReference type="InterPro" id="IPR002092">
    <property type="entry name" value="DNA-dir_Rpol_phage-type"/>
</dbReference>
<dbReference type="Gene3D" id="3.30.70.370">
    <property type="match status" value="1"/>
</dbReference>
<dbReference type="EMBL" id="JBGFUD010007798">
    <property type="protein sequence ID" value="MFH4981752.1"/>
    <property type="molecule type" value="Genomic_DNA"/>
</dbReference>
<reference evidence="9 10" key="1">
    <citation type="submission" date="2024-08" db="EMBL/GenBank/DDBJ databases">
        <title>Gnathostoma spinigerum genome.</title>
        <authorList>
            <person name="Gonzalez-Bertolin B."/>
            <person name="Monzon S."/>
            <person name="Zaballos A."/>
            <person name="Jimenez P."/>
            <person name="Dekumyoy P."/>
            <person name="Varona S."/>
            <person name="Cuesta I."/>
            <person name="Sumanam S."/>
            <person name="Adisakwattana P."/>
            <person name="Gasser R.B."/>
            <person name="Hernandez-Gonzalez A."/>
            <person name="Young N.D."/>
            <person name="Perteguer M.J."/>
        </authorList>
    </citation>
    <scope>NUCLEOTIDE SEQUENCE [LARGE SCALE GENOMIC DNA]</scope>
    <source>
        <strain evidence="9">AL3</strain>
        <tissue evidence="9">Liver</tissue>
    </source>
</reference>
<keyword evidence="5" id="KW-0548">Nucleotidyltransferase</keyword>
<sequence length="589" mass="68347">MRNRLLFSDRAAKVINDRARSVLGGDFREYHIQQPASYDKSLSLVDELREPADEHTYLGSPFVSLGILPEKYAEKFKEQLSTESRHCLKVRNICRNSTKCPAEDLVRQWQWRETLEKCLAEHINQLQQYPLKAYLSILDPSECACLMLSSLLVICSQGQELVPCSQVEYALAEPILDVIHQKFTDKLIEDKENLFLELFNEYIRYFLDATLSRCYTPREWWIRCTRKAKIDPEFRLPLADFHSSVRRDLGSFLLRVVLEACIFTSSGCSVNAFTLRNVTLQEESVLCDDGRLQLCKMVKLSRRMLDLFMHHQFEWLLFPTEHLPIKVPPRPWIDCGGGGPSYLKPSYVLRDLYEYRDVSVNTEVQRRLSKRSQGRPVFDALNDLGSTPWRINKPVLDILLEVFKMTADSSKADMLAKLSFPLRSDTVVVPDYIATFGANKKVEEIPTEEWRRYSKSKYDAIKLKNELNSLWYWLMYRLVMAEHFRDDILFLPHNMDFRGRVYPISPYLSHMGDDINRSLLLFAQGKRLGTDGFRWLKLHCINLTGHMKRSSIEDRIKASDILLPKMIASAKDPLHGLCLVHETTPVFGS</sequence>
<dbReference type="InterPro" id="IPR037159">
    <property type="entry name" value="RNA_POL_N_sf"/>
</dbReference>
<evidence type="ECO:0000256" key="2">
    <source>
        <dbReference type="ARBA" id="ARBA00012418"/>
    </source>
</evidence>
<dbReference type="PANTHER" id="PTHR10102:SF0">
    <property type="entry name" value="DNA-DIRECTED RNA POLYMERASE, MITOCHONDRIAL"/>
    <property type="match status" value="1"/>
</dbReference>
<keyword evidence="10" id="KW-1185">Reference proteome</keyword>
<evidence type="ECO:0000256" key="7">
    <source>
        <dbReference type="ARBA" id="ARBA00048552"/>
    </source>
</evidence>
<evidence type="ECO:0000259" key="8">
    <source>
        <dbReference type="SMART" id="SM01311"/>
    </source>
</evidence>
<dbReference type="GO" id="GO:0000428">
    <property type="term" value="C:DNA-directed RNA polymerase complex"/>
    <property type="evidence" value="ECO:0007669"/>
    <property type="project" value="UniProtKB-KW"/>
</dbReference>
<feature type="domain" description="DNA-directed RNA polymerase N-terminal" evidence="8">
    <location>
        <begin position="77"/>
        <end position="386"/>
    </location>
</feature>
<keyword evidence="3" id="KW-0240">DNA-directed RNA polymerase</keyword>
<dbReference type="Proteomes" id="UP001608902">
    <property type="component" value="Unassembled WGS sequence"/>
</dbReference>
<comment type="catalytic activity">
    <reaction evidence="7">
        <text>RNA(n) + a ribonucleoside 5'-triphosphate = RNA(n+1) + diphosphate</text>
        <dbReference type="Rhea" id="RHEA:21248"/>
        <dbReference type="Rhea" id="RHEA-COMP:14527"/>
        <dbReference type="Rhea" id="RHEA-COMP:17342"/>
        <dbReference type="ChEBI" id="CHEBI:33019"/>
        <dbReference type="ChEBI" id="CHEBI:61557"/>
        <dbReference type="ChEBI" id="CHEBI:140395"/>
        <dbReference type="EC" id="2.7.7.6"/>
    </reaction>
</comment>
<dbReference type="GO" id="GO:0003899">
    <property type="term" value="F:DNA-directed RNA polymerase activity"/>
    <property type="evidence" value="ECO:0007669"/>
    <property type="project" value="UniProtKB-EC"/>
</dbReference>
<proteinExistence type="inferred from homology"/>
<gene>
    <name evidence="9" type="ORF">AB6A40_008461</name>
</gene>
<dbReference type="InterPro" id="IPR046950">
    <property type="entry name" value="DNA-dir_Rpol_C_phage-type"/>
</dbReference>
<evidence type="ECO:0000313" key="10">
    <source>
        <dbReference type="Proteomes" id="UP001608902"/>
    </source>
</evidence>
<dbReference type="InterPro" id="IPR043502">
    <property type="entry name" value="DNA/RNA_pol_sf"/>
</dbReference>
<dbReference type="SMART" id="SM01311">
    <property type="entry name" value="RPOL_N"/>
    <property type="match status" value="1"/>
</dbReference>
<dbReference type="Pfam" id="PF00940">
    <property type="entry name" value="RNA_pol"/>
    <property type="match status" value="1"/>
</dbReference>
<dbReference type="PANTHER" id="PTHR10102">
    <property type="entry name" value="DNA-DIRECTED RNA POLYMERASE, MITOCHONDRIAL"/>
    <property type="match status" value="1"/>
</dbReference>
<evidence type="ECO:0000256" key="3">
    <source>
        <dbReference type="ARBA" id="ARBA00022478"/>
    </source>
</evidence>
<keyword evidence="6" id="KW-0804">Transcription</keyword>
<evidence type="ECO:0000256" key="6">
    <source>
        <dbReference type="ARBA" id="ARBA00023163"/>
    </source>
</evidence>
<dbReference type="Pfam" id="PF14700">
    <property type="entry name" value="RPOL_N"/>
    <property type="match status" value="1"/>
</dbReference>
<evidence type="ECO:0000256" key="5">
    <source>
        <dbReference type="ARBA" id="ARBA00022695"/>
    </source>
</evidence>
<dbReference type="Gene3D" id="1.10.1320.10">
    <property type="entry name" value="DNA-directed RNA polymerase, N-terminal domain"/>
    <property type="match status" value="1"/>
</dbReference>
<dbReference type="InterPro" id="IPR029262">
    <property type="entry name" value="RPOL_N"/>
</dbReference>
<comment type="similarity">
    <text evidence="1">Belongs to the phage and mitochondrial RNA polymerase family.</text>
</comment>
<protein>
    <recommendedName>
        <fullName evidence="2">DNA-directed RNA polymerase</fullName>
        <ecNumber evidence="2">2.7.7.6</ecNumber>
    </recommendedName>
</protein>
<organism evidence="9 10">
    <name type="scientific">Gnathostoma spinigerum</name>
    <dbReference type="NCBI Taxonomy" id="75299"/>
    <lineage>
        <taxon>Eukaryota</taxon>
        <taxon>Metazoa</taxon>
        <taxon>Ecdysozoa</taxon>
        <taxon>Nematoda</taxon>
        <taxon>Chromadorea</taxon>
        <taxon>Rhabditida</taxon>
        <taxon>Spirurina</taxon>
        <taxon>Gnathostomatomorpha</taxon>
        <taxon>Gnathostomatoidea</taxon>
        <taxon>Gnathostomatidae</taxon>
        <taxon>Gnathostoma</taxon>
    </lineage>
</organism>
<evidence type="ECO:0000313" key="9">
    <source>
        <dbReference type="EMBL" id="MFH4981752.1"/>
    </source>
</evidence>
<dbReference type="SUPFAM" id="SSF56672">
    <property type="entry name" value="DNA/RNA polymerases"/>
    <property type="match status" value="1"/>
</dbReference>
<comment type="caution">
    <text evidence="9">The sequence shown here is derived from an EMBL/GenBank/DDBJ whole genome shotgun (WGS) entry which is preliminary data.</text>
</comment>
<evidence type="ECO:0000256" key="4">
    <source>
        <dbReference type="ARBA" id="ARBA00022679"/>
    </source>
</evidence>
<evidence type="ECO:0000256" key="1">
    <source>
        <dbReference type="ARBA" id="ARBA00009493"/>
    </source>
</evidence>
<dbReference type="AlphaFoldDB" id="A0ABD6EYH5"/>
<accession>A0ABD6EYH5</accession>
<keyword evidence="4" id="KW-0808">Transferase</keyword>